<keyword evidence="2" id="KW-1185">Reference proteome</keyword>
<dbReference type="Proteomes" id="UP000789508">
    <property type="component" value="Unassembled WGS sequence"/>
</dbReference>
<protein>
    <submittedName>
        <fullName evidence="1">4756_t:CDS:1</fullName>
    </submittedName>
</protein>
<comment type="caution">
    <text evidence="1">The sequence shown here is derived from an EMBL/GenBank/DDBJ whole genome shotgun (WGS) entry which is preliminary data.</text>
</comment>
<dbReference type="AlphaFoldDB" id="A0A9N9JE43"/>
<gene>
    <name evidence="1" type="ORF">ALEPTO_LOCUS14497</name>
</gene>
<reference evidence="1" key="1">
    <citation type="submission" date="2021-06" db="EMBL/GenBank/DDBJ databases">
        <authorList>
            <person name="Kallberg Y."/>
            <person name="Tangrot J."/>
            <person name="Rosling A."/>
        </authorList>
    </citation>
    <scope>NUCLEOTIDE SEQUENCE</scope>
    <source>
        <strain evidence="1">FL130A</strain>
    </source>
</reference>
<name>A0A9N9JE43_9GLOM</name>
<feature type="non-terminal residue" evidence="1">
    <location>
        <position position="1"/>
    </location>
</feature>
<feature type="non-terminal residue" evidence="1">
    <location>
        <position position="131"/>
    </location>
</feature>
<sequence>EKCQVKPENIAVYCDLKFSRDYPKPPEFNLFAGGGEKKYQEFTSVYCAYIDRLLNSSLAVKQIIGRVLRQPKPTITHQLPELLNTAHFYIQVEKQSTFQAVIEEINQELQKNGPGIEIKPTTSAEKPEIVK</sequence>
<organism evidence="1 2">
    <name type="scientific">Ambispora leptoticha</name>
    <dbReference type="NCBI Taxonomy" id="144679"/>
    <lineage>
        <taxon>Eukaryota</taxon>
        <taxon>Fungi</taxon>
        <taxon>Fungi incertae sedis</taxon>
        <taxon>Mucoromycota</taxon>
        <taxon>Glomeromycotina</taxon>
        <taxon>Glomeromycetes</taxon>
        <taxon>Archaeosporales</taxon>
        <taxon>Ambisporaceae</taxon>
        <taxon>Ambispora</taxon>
    </lineage>
</organism>
<evidence type="ECO:0000313" key="2">
    <source>
        <dbReference type="Proteomes" id="UP000789508"/>
    </source>
</evidence>
<dbReference type="OrthoDB" id="2440785at2759"/>
<accession>A0A9N9JE43</accession>
<dbReference type="EMBL" id="CAJVPS010056778">
    <property type="protein sequence ID" value="CAG8777751.1"/>
    <property type="molecule type" value="Genomic_DNA"/>
</dbReference>
<proteinExistence type="predicted"/>
<evidence type="ECO:0000313" key="1">
    <source>
        <dbReference type="EMBL" id="CAG8777751.1"/>
    </source>
</evidence>